<dbReference type="Proteomes" id="UP000235777">
    <property type="component" value="Unassembled WGS sequence"/>
</dbReference>
<evidence type="ECO:0000313" key="2">
    <source>
        <dbReference type="Proteomes" id="UP000235777"/>
    </source>
</evidence>
<protein>
    <submittedName>
        <fullName evidence="1">Uncharacterized protein</fullName>
    </submittedName>
</protein>
<reference evidence="1 2" key="1">
    <citation type="submission" date="2018-01" db="EMBL/GenBank/DDBJ databases">
        <title>Whole genome analyses suggest that Burkholderia sensu lato contains two further novel genera in the rhizoxinica-symbiotica group Mycetohabitans gen. nov., and Trinickia gen. nov.: implications for the evolution of diazotrophy and nodulation in the Burkholderiaceae.</title>
        <authorList>
            <person name="Estrada-de los Santos P."/>
            <person name="Palmer M."/>
            <person name="Chavez-Ramirez B."/>
            <person name="Beukes C."/>
            <person name="Steenkamp E.T."/>
            <person name="Hirsch A.M."/>
            <person name="Manyaka P."/>
            <person name="Maluk M."/>
            <person name="Lafos M."/>
            <person name="Crook M."/>
            <person name="Gross E."/>
            <person name="Simon M.F."/>
            <person name="Bueno dos Reis Junior F."/>
            <person name="Poole P.S."/>
            <person name="Venter S.N."/>
            <person name="James E.K."/>
        </authorList>
    </citation>
    <scope>NUCLEOTIDE SEQUENCE [LARGE SCALE GENOMIC DNA]</scope>
    <source>
        <strain evidence="1 2">JPY 581</strain>
    </source>
</reference>
<dbReference type="RefSeq" id="WP_018439617.1">
    <property type="nucleotide sequence ID" value="NZ_KB890165.1"/>
</dbReference>
<keyword evidence="2" id="KW-1185">Reference proteome</keyword>
<evidence type="ECO:0000313" key="1">
    <source>
        <dbReference type="EMBL" id="PMS38470.1"/>
    </source>
</evidence>
<dbReference type="OrthoDB" id="9928980at2"/>
<gene>
    <name evidence="1" type="ORF">C0Z20_00870</name>
</gene>
<accession>A0A2N7XA53</accession>
<dbReference type="STRING" id="863227.GCA_000373005_01086"/>
<comment type="caution">
    <text evidence="1">The sequence shown here is derived from an EMBL/GenBank/DDBJ whole genome shotgun (WGS) entry which is preliminary data.</text>
</comment>
<organism evidence="1 2">
    <name type="scientific">Trinickia symbiotica</name>
    <dbReference type="NCBI Taxonomy" id="863227"/>
    <lineage>
        <taxon>Bacteria</taxon>
        <taxon>Pseudomonadati</taxon>
        <taxon>Pseudomonadota</taxon>
        <taxon>Betaproteobacteria</taxon>
        <taxon>Burkholderiales</taxon>
        <taxon>Burkholderiaceae</taxon>
        <taxon>Trinickia</taxon>
    </lineage>
</organism>
<dbReference type="EMBL" id="PNYC01000001">
    <property type="protein sequence ID" value="PMS38470.1"/>
    <property type="molecule type" value="Genomic_DNA"/>
</dbReference>
<dbReference type="AlphaFoldDB" id="A0A2N7XA53"/>
<sequence>MGPKTALTLAGVLALIGAGVYLDRKYTQAGGASGIAFNFASTIWNNAAGAMADLGGAALDALPASQVPAVVDMAGPKPDTGTIQYESLLMGLGN</sequence>
<name>A0A2N7XA53_9BURK</name>
<proteinExistence type="predicted"/>